<name>A0A0F9H6K3_9ZZZZ</name>
<dbReference type="EMBL" id="LAZR01025761">
    <property type="protein sequence ID" value="KKL70882.1"/>
    <property type="molecule type" value="Genomic_DNA"/>
</dbReference>
<dbReference type="AlphaFoldDB" id="A0A0F9H6K3"/>
<reference evidence="1" key="1">
    <citation type="journal article" date="2015" name="Nature">
        <title>Complex archaea that bridge the gap between prokaryotes and eukaryotes.</title>
        <authorList>
            <person name="Spang A."/>
            <person name="Saw J.H."/>
            <person name="Jorgensen S.L."/>
            <person name="Zaremba-Niedzwiedzka K."/>
            <person name="Martijn J."/>
            <person name="Lind A.E."/>
            <person name="van Eijk R."/>
            <person name="Schleper C."/>
            <person name="Guy L."/>
            <person name="Ettema T.J."/>
        </authorList>
    </citation>
    <scope>NUCLEOTIDE SEQUENCE</scope>
</reference>
<comment type="caution">
    <text evidence="1">The sequence shown here is derived from an EMBL/GenBank/DDBJ whole genome shotgun (WGS) entry which is preliminary data.</text>
</comment>
<accession>A0A0F9H6K3</accession>
<evidence type="ECO:0000313" key="1">
    <source>
        <dbReference type="EMBL" id="KKL70882.1"/>
    </source>
</evidence>
<proteinExistence type="predicted"/>
<gene>
    <name evidence="1" type="ORF">LCGC14_2100450</name>
</gene>
<organism evidence="1">
    <name type="scientific">marine sediment metagenome</name>
    <dbReference type="NCBI Taxonomy" id="412755"/>
    <lineage>
        <taxon>unclassified sequences</taxon>
        <taxon>metagenomes</taxon>
        <taxon>ecological metagenomes</taxon>
    </lineage>
</organism>
<sequence length="56" mass="6071">MPLAKGRSKKVISANIAEMMASFKRTGKIGNIRPRNARHARAIASAAAHSKARRSK</sequence>
<protein>
    <submittedName>
        <fullName evidence="1">Uncharacterized protein</fullName>
    </submittedName>
</protein>